<dbReference type="GO" id="GO:0003723">
    <property type="term" value="F:RNA binding"/>
    <property type="evidence" value="ECO:0007669"/>
    <property type="project" value="UniProtKB-KW"/>
</dbReference>
<evidence type="ECO:0000259" key="9">
    <source>
        <dbReference type="Pfam" id="PF03787"/>
    </source>
</evidence>
<dbReference type="CDD" id="cd09684">
    <property type="entry name" value="Csm3_III-A"/>
    <property type="match status" value="1"/>
</dbReference>
<dbReference type="GeneID" id="58979098"/>
<dbReference type="InterPro" id="IPR052216">
    <property type="entry name" value="CRISPR_Csm3_endoribonuclease"/>
</dbReference>
<dbReference type="InterPro" id="IPR005537">
    <property type="entry name" value="RAMP_III_fam"/>
</dbReference>
<dbReference type="EMBL" id="CP104550">
    <property type="protein sequence ID" value="UXH31362.1"/>
    <property type="molecule type" value="Genomic_DNA"/>
</dbReference>
<evidence type="ECO:0000313" key="10">
    <source>
        <dbReference type="EMBL" id="UXH31362.1"/>
    </source>
</evidence>
<proteinExistence type="inferred from homology"/>
<keyword evidence="5" id="KW-0378">Hydrolase</keyword>
<evidence type="ECO:0000256" key="5">
    <source>
        <dbReference type="ARBA" id="ARBA00022801"/>
    </source>
</evidence>
<dbReference type="PANTHER" id="PTHR35579:SF3">
    <property type="entry name" value="CRISPR SYSTEM CMS ENDORIBONUCLEASE CSM3"/>
    <property type="match status" value="1"/>
</dbReference>
<sequence>MKFQKNYIISGEILCRTGLHIGGSKDSIEIGGSDNVIIRDPITRLPYIPGSSIKGKMRSLLELARERLTKGGPCKCGECEICRVFGSAADNTSNLGPTRIIVRDAFPTDETIETWDESTDVVEGAELKYENTLDRITSRANPRNQERVPKGSRFGFEMVVSEYEGDDNNLKLVIEGLKLLQDSYLGGSGTRGYGKIEFRDIKIMERPAEYYRGKSAEKSLGDFESISTIKLPEE</sequence>
<dbReference type="GO" id="GO:0016787">
    <property type="term" value="F:hydrolase activity"/>
    <property type="evidence" value="ECO:0007669"/>
    <property type="project" value="UniProtKB-KW"/>
</dbReference>
<evidence type="ECO:0000256" key="7">
    <source>
        <dbReference type="ARBA" id="ARBA00023118"/>
    </source>
</evidence>
<evidence type="ECO:0000256" key="6">
    <source>
        <dbReference type="ARBA" id="ARBA00022884"/>
    </source>
</evidence>
<dbReference type="InterPro" id="IPR013412">
    <property type="entry name" value="CRISPR-assoc_RAMP_Csm3"/>
</dbReference>
<dbReference type="NCBIfam" id="TIGR02582">
    <property type="entry name" value="cas7_TM1809"/>
    <property type="match status" value="1"/>
</dbReference>
<dbReference type="GO" id="GO:0004519">
    <property type="term" value="F:endonuclease activity"/>
    <property type="evidence" value="ECO:0007669"/>
    <property type="project" value="UniProtKB-KW"/>
</dbReference>
<accession>A0A9E7RU16</accession>
<evidence type="ECO:0000256" key="1">
    <source>
        <dbReference type="ARBA" id="ARBA00006342"/>
    </source>
</evidence>
<evidence type="ECO:0000256" key="8">
    <source>
        <dbReference type="ARBA" id="ARBA00033183"/>
    </source>
</evidence>
<dbReference type="PANTHER" id="PTHR35579">
    <property type="entry name" value="CRISPR SYSTEM CMS ENDORIBONUCLEASE CSM3"/>
    <property type="match status" value="1"/>
</dbReference>
<evidence type="ECO:0000256" key="4">
    <source>
        <dbReference type="ARBA" id="ARBA00022759"/>
    </source>
</evidence>
<keyword evidence="3" id="KW-0540">Nuclease</keyword>
<name>A0A9E7RU16_METWO</name>
<gene>
    <name evidence="10" type="primary">csm3</name>
    <name evidence="10" type="ORF">N5910_07435</name>
</gene>
<comment type="similarity">
    <text evidence="1">Belongs to the CRISPR-associated Csm3 family.</text>
</comment>
<evidence type="ECO:0000256" key="3">
    <source>
        <dbReference type="ARBA" id="ARBA00022722"/>
    </source>
</evidence>
<keyword evidence="7" id="KW-0051">Antiviral defense</keyword>
<organism evidence="10">
    <name type="scientific">Methanothermobacter wolfeii</name>
    <name type="common">Methanobacterium wolfei</name>
    <dbReference type="NCBI Taxonomy" id="145261"/>
    <lineage>
        <taxon>Archaea</taxon>
        <taxon>Methanobacteriati</taxon>
        <taxon>Methanobacteriota</taxon>
        <taxon>Methanomada group</taxon>
        <taxon>Methanobacteria</taxon>
        <taxon>Methanobacteriales</taxon>
        <taxon>Methanobacteriaceae</taxon>
        <taxon>Methanothermobacter</taxon>
    </lineage>
</organism>
<protein>
    <recommendedName>
        <fullName evidence="2">CRISPR system Cms endoribonuclease Csm3</fullName>
    </recommendedName>
    <alternativeName>
        <fullName evidence="8">CRISPR type III A-associated RAMP protein Csm3</fullName>
    </alternativeName>
</protein>
<keyword evidence="4" id="KW-0255">Endonuclease</keyword>
<feature type="domain" description="CRISPR type III-associated protein" evidence="9">
    <location>
        <begin position="14"/>
        <end position="197"/>
    </location>
</feature>
<evidence type="ECO:0000256" key="2">
    <source>
        <dbReference type="ARBA" id="ARBA00022150"/>
    </source>
</evidence>
<dbReference type="AlphaFoldDB" id="A0A9E7RU16"/>
<dbReference type="RefSeq" id="WP_191216140.1">
    <property type="nucleotide sequence ID" value="NZ_CP104550.1"/>
</dbReference>
<dbReference type="Pfam" id="PF03787">
    <property type="entry name" value="RAMPs"/>
    <property type="match status" value="1"/>
</dbReference>
<keyword evidence="6" id="KW-0694">RNA-binding</keyword>
<dbReference type="Proteomes" id="UP001065373">
    <property type="component" value="Chromosome"/>
</dbReference>
<dbReference type="GO" id="GO:0051607">
    <property type="term" value="P:defense response to virus"/>
    <property type="evidence" value="ECO:0007669"/>
    <property type="project" value="UniProtKB-KW"/>
</dbReference>
<reference evidence="10" key="1">
    <citation type="submission" date="2022-09" db="EMBL/GenBank/DDBJ databases">
        <title>Characterization of three MwoI isoschizomers from sequenced genome and metagenomes.</title>
        <authorList>
            <person name="Fomenkov A."/>
            <person name="Xu S.Y."/>
            <person name="Roberts R.J."/>
        </authorList>
    </citation>
    <scope>NUCLEOTIDE SEQUENCE</scope>
    <source>
        <strain evidence="10">DSM 2970</strain>
    </source>
</reference>